<comment type="similarity">
    <text evidence="2">Belongs to the ustYa family.</text>
</comment>
<dbReference type="InterPro" id="IPR021765">
    <property type="entry name" value="UstYa-like"/>
</dbReference>
<dbReference type="EMBL" id="JAWDJX010000011">
    <property type="protein sequence ID" value="KAK3054531.1"/>
    <property type="molecule type" value="Genomic_DNA"/>
</dbReference>
<gene>
    <name evidence="4" type="ORF">LTR09_004260</name>
</gene>
<name>A0AAJ0DQ87_9PEZI</name>
<keyword evidence="3" id="KW-0472">Membrane</keyword>
<accession>A0AAJ0DQ87</accession>
<evidence type="ECO:0000256" key="3">
    <source>
        <dbReference type="SAM" id="Phobius"/>
    </source>
</evidence>
<dbReference type="Pfam" id="PF11807">
    <property type="entry name" value="UstYa"/>
    <property type="match status" value="1"/>
</dbReference>
<dbReference type="PANTHER" id="PTHR33365">
    <property type="entry name" value="YALI0B05434P"/>
    <property type="match status" value="1"/>
</dbReference>
<sequence>MSLSPNVASAGRFIGHRRGRSSAVDIRISDLSEPQEKTIESTRPLLEDEKFERLPRLRPRNNTVLAVFWITSLVLTAFLTHFTTRLYHSQPGKEFATGFSTELRAARLAIEVHEQQFYGSLDFNGHHGFVPLGSPSLKFIGSGPEVDAAWEDLARDRYFLLSDDEAREAYGADPGQYWNVHHGGYVAGLDVLHSLHCVNHLRMSLYPKIYPQDPVDGTMQ</sequence>
<dbReference type="PANTHER" id="PTHR33365:SF4">
    <property type="entry name" value="CYCLOCHLOROTINE BIOSYNTHESIS PROTEIN O"/>
    <property type="match status" value="1"/>
</dbReference>
<feature type="transmembrane region" description="Helical" evidence="3">
    <location>
        <begin position="63"/>
        <end position="82"/>
    </location>
</feature>
<evidence type="ECO:0000256" key="2">
    <source>
        <dbReference type="ARBA" id="ARBA00035112"/>
    </source>
</evidence>
<protein>
    <submittedName>
        <fullName evidence="4">Uncharacterized protein</fullName>
    </submittedName>
</protein>
<evidence type="ECO:0000256" key="1">
    <source>
        <dbReference type="ARBA" id="ARBA00004685"/>
    </source>
</evidence>
<comment type="caution">
    <text evidence="4">The sequence shown here is derived from an EMBL/GenBank/DDBJ whole genome shotgun (WGS) entry which is preliminary data.</text>
</comment>
<keyword evidence="3" id="KW-0812">Transmembrane</keyword>
<organism evidence="4 5">
    <name type="scientific">Extremus antarcticus</name>
    <dbReference type="NCBI Taxonomy" id="702011"/>
    <lineage>
        <taxon>Eukaryota</taxon>
        <taxon>Fungi</taxon>
        <taxon>Dikarya</taxon>
        <taxon>Ascomycota</taxon>
        <taxon>Pezizomycotina</taxon>
        <taxon>Dothideomycetes</taxon>
        <taxon>Dothideomycetidae</taxon>
        <taxon>Mycosphaerellales</taxon>
        <taxon>Extremaceae</taxon>
        <taxon>Extremus</taxon>
    </lineage>
</organism>
<comment type="pathway">
    <text evidence="1">Mycotoxin biosynthesis.</text>
</comment>
<evidence type="ECO:0000313" key="5">
    <source>
        <dbReference type="Proteomes" id="UP001271007"/>
    </source>
</evidence>
<dbReference type="Proteomes" id="UP001271007">
    <property type="component" value="Unassembled WGS sequence"/>
</dbReference>
<evidence type="ECO:0000313" key="4">
    <source>
        <dbReference type="EMBL" id="KAK3054531.1"/>
    </source>
</evidence>
<keyword evidence="3" id="KW-1133">Transmembrane helix</keyword>
<proteinExistence type="inferred from homology"/>
<dbReference type="AlphaFoldDB" id="A0AAJ0DQ87"/>
<reference evidence="4" key="1">
    <citation type="submission" date="2023-04" db="EMBL/GenBank/DDBJ databases">
        <title>Black Yeasts Isolated from many extreme environments.</title>
        <authorList>
            <person name="Coleine C."/>
            <person name="Stajich J.E."/>
            <person name="Selbmann L."/>
        </authorList>
    </citation>
    <scope>NUCLEOTIDE SEQUENCE</scope>
    <source>
        <strain evidence="4">CCFEE 5312</strain>
    </source>
</reference>
<dbReference type="GO" id="GO:0043386">
    <property type="term" value="P:mycotoxin biosynthetic process"/>
    <property type="evidence" value="ECO:0007669"/>
    <property type="project" value="InterPro"/>
</dbReference>
<keyword evidence="5" id="KW-1185">Reference proteome</keyword>